<name>A0A754BA56_SALER</name>
<keyword evidence="1" id="KW-1133">Transmembrane helix</keyword>
<organism evidence="2">
    <name type="scientific">Salmonella enterica</name>
    <name type="common">Salmonella choleraesuis</name>
    <dbReference type="NCBI Taxonomy" id="28901"/>
    <lineage>
        <taxon>Bacteria</taxon>
        <taxon>Pseudomonadati</taxon>
        <taxon>Pseudomonadota</taxon>
        <taxon>Gammaproteobacteria</taxon>
        <taxon>Enterobacterales</taxon>
        <taxon>Enterobacteriaceae</taxon>
        <taxon>Salmonella</taxon>
    </lineage>
</organism>
<sequence>MEPIFGFMIFFLATIIVSVIAAKRNGVSVGILYFILICAVGFGLVVLASNITNRNGMIAGISAFISPFLGLVVALSSSNSERRAVLTGESGEYKKCPFCAEAIRKEAIRCKHCGSDIKKETEAIKTFRVSDMELNEFFVTDKKGNHDINYAKIHALATIMKQANPGANSTDIWDKNKDEIIALKNMMPSVVREKFEKQLHSYFS</sequence>
<comment type="caution">
    <text evidence="2">The sequence shown here is derived from an EMBL/GenBank/DDBJ whole genome shotgun (WGS) entry which is preliminary data.</text>
</comment>
<dbReference type="AlphaFoldDB" id="A0A754BA56"/>
<proteinExistence type="predicted"/>
<feature type="transmembrane region" description="Helical" evidence="1">
    <location>
        <begin position="29"/>
        <end position="51"/>
    </location>
</feature>
<keyword evidence="1" id="KW-0812">Transmembrane</keyword>
<keyword evidence="1" id="KW-0472">Membrane</keyword>
<evidence type="ECO:0000313" key="2">
    <source>
        <dbReference type="EMBL" id="HAF8579440.1"/>
    </source>
</evidence>
<dbReference type="EMBL" id="DAAWNC010000008">
    <property type="protein sequence ID" value="HAF8579440.1"/>
    <property type="molecule type" value="Genomic_DNA"/>
</dbReference>
<protein>
    <submittedName>
        <fullName evidence="2">DUF2545 family protein</fullName>
    </submittedName>
</protein>
<reference evidence="2" key="1">
    <citation type="journal article" date="2018" name="Genome Biol.">
        <title>SKESA: strategic k-mer extension for scrupulous assemblies.</title>
        <authorList>
            <person name="Souvorov A."/>
            <person name="Agarwala R."/>
            <person name="Lipman D.J."/>
        </authorList>
    </citation>
    <scope>NUCLEOTIDE SEQUENCE</scope>
    <source>
        <strain evidence="2">MA.MZ045</strain>
    </source>
</reference>
<evidence type="ECO:0000256" key="1">
    <source>
        <dbReference type="SAM" id="Phobius"/>
    </source>
</evidence>
<dbReference type="RefSeq" id="WP_170875897.1">
    <property type="nucleotide sequence ID" value="NZ_MXLQ01000006.1"/>
</dbReference>
<feature type="transmembrane region" description="Helical" evidence="1">
    <location>
        <begin position="6"/>
        <end position="22"/>
    </location>
</feature>
<accession>A0A754BA56</accession>
<reference evidence="2" key="2">
    <citation type="submission" date="2020-02" db="EMBL/GenBank/DDBJ databases">
        <authorList>
            <consortium name="NCBI Pathogen Detection Project"/>
        </authorList>
    </citation>
    <scope>NUCLEOTIDE SEQUENCE</scope>
    <source>
        <strain evidence="2">MA.MZ045</strain>
    </source>
</reference>
<gene>
    <name evidence="2" type="ORF">G5T75_003381</name>
</gene>
<feature type="transmembrane region" description="Helical" evidence="1">
    <location>
        <begin position="57"/>
        <end position="75"/>
    </location>
</feature>